<organism evidence="2 3">
    <name type="scientific">Achromobacter piechaudii</name>
    <dbReference type="NCBI Taxonomy" id="72556"/>
    <lineage>
        <taxon>Bacteria</taxon>
        <taxon>Pseudomonadati</taxon>
        <taxon>Pseudomonadota</taxon>
        <taxon>Betaproteobacteria</taxon>
        <taxon>Burkholderiales</taxon>
        <taxon>Alcaligenaceae</taxon>
        <taxon>Achromobacter</taxon>
    </lineage>
</organism>
<sequence length="121" mass="12822">MTDALMLLVALLAAVAGMGWLALAMQVHWEQACGDVPCAPRNRACLRVLGGGGLAASLALCLAVDHASMATLVWVMSLAVAAASVAFTLAWRARWLRALAWVTGSIEFSASRRQESRGRLD</sequence>
<dbReference type="RefSeq" id="WP_061304994.1">
    <property type="nucleotide sequence ID" value="NZ_CADIJS010000001.1"/>
</dbReference>
<gene>
    <name evidence="2" type="ORF">LMG1873_01591</name>
</gene>
<feature type="transmembrane region" description="Helical" evidence="1">
    <location>
        <begin position="48"/>
        <end position="64"/>
    </location>
</feature>
<dbReference type="InterPro" id="IPR021762">
    <property type="entry name" value="DUF3325"/>
</dbReference>
<comment type="caution">
    <text evidence="2">The sequence shown here is derived from an EMBL/GenBank/DDBJ whole genome shotgun (WGS) entry which is preliminary data.</text>
</comment>
<evidence type="ECO:0008006" key="4">
    <source>
        <dbReference type="Google" id="ProtNLM"/>
    </source>
</evidence>
<dbReference type="Proteomes" id="UP000494116">
    <property type="component" value="Unassembled WGS sequence"/>
</dbReference>
<evidence type="ECO:0000256" key="1">
    <source>
        <dbReference type="SAM" id="Phobius"/>
    </source>
</evidence>
<protein>
    <recommendedName>
        <fullName evidence="4">DUF3325 domain-containing protein</fullName>
    </recommendedName>
</protein>
<evidence type="ECO:0000313" key="3">
    <source>
        <dbReference type="Proteomes" id="UP000494116"/>
    </source>
</evidence>
<name>A0ABM8KUI9_9BURK</name>
<dbReference type="EMBL" id="CADIJS010000001">
    <property type="protein sequence ID" value="CAB3680000.1"/>
    <property type="molecule type" value="Genomic_DNA"/>
</dbReference>
<keyword evidence="1" id="KW-0812">Transmembrane</keyword>
<evidence type="ECO:0000313" key="2">
    <source>
        <dbReference type="EMBL" id="CAB3680000.1"/>
    </source>
</evidence>
<feature type="transmembrane region" description="Helical" evidence="1">
    <location>
        <begin position="71"/>
        <end position="91"/>
    </location>
</feature>
<keyword evidence="1" id="KW-1133">Transmembrane helix</keyword>
<keyword evidence="1" id="KW-0472">Membrane</keyword>
<proteinExistence type="predicted"/>
<reference evidence="2 3" key="1">
    <citation type="submission" date="2020-04" db="EMBL/GenBank/DDBJ databases">
        <authorList>
            <person name="De Canck E."/>
        </authorList>
    </citation>
    <scope>NUCLEOTIDE SEQUENCE [LARGE SCALE GENOMIC DNA]</scope>
    <source>
        <strain evidence="2 3">LMG 1873</strain>
    </source>
</reference>
<dbReference type="Pfam" id="PF11804">
    <property type="entry name" value="DUF3325"/>
    <property type="match status" value="1"/>
</dbReference>
<accession>A0ABM8KUI9</accession>
<keyword evidence="3" id="KW-1185">Reference proteome</keyword>